<evidence type="ECO:0000313" key="2">
    <source>
        <dbReference type="Proteomes" id="UP000000641"/>
    </source>
</evidence>
<dbReference type="KEGG" id="tpe:Tpen_1870"/>
<dbReference type="EnsemblBacteria" id="ABL79265">
    <property type="protein sequence ID" value="ABL79265"/>
    <property type="gene ID" value="Tpen_1870"/>
</dbReference>
<keyword evidence="2" id="KW-1185">Reference proteome</keyword>
<evidence type="ECO:0000313" key="1">
    <source>
        <dbReference type="EMBL" id="ABL79265.1"/>
    </source>
</evidence>
<dbReference type="eggNOG" id="arCOG06086">
    <property type="taxonomic scope" value="Archaea"/>
</dbReference>
<reference evidence="2" key="1">
    <citation type="journal article" date="2008" name="J. Bacteriol.">
        <title>Genome sequence of Thermofilum pendens reveals an exceptional loss of biosynthetic pathways without genome reduction.</title>
        <authorList>
            <person name="Anderson I."/>
            <person name="Rodriguez J."/>
            <person name="Susanti D."/>
            <person name="Porat I."/>
            <person name="Reich C."/>
            <person name="Ulrich L.E."/>
            <person name="Elkins J.G."/>
            <person name="Mavromatis K."/>
            <person name="Lykidis A."/>
            <person name="Kim E."/>
            <person name="Thompson L.S."/>
            <person name="Nolan M."/>
            <person name="Land M."/>
            <person name="Copeland A."/>
            <person name="Lapidus A."/>
            <person name="Lucas S."/>
            <person name="Detter C."/>
            <person name="Zhulin I.B."/>
            <person name="Olsen G.J."/>
            <person name="Whitman W."/>
            <person name="Mukhopadhyay B."/>
            <person name="Bristow J."/>
            <person name="Kyrpides N."/>
        </authorList>
    </citation>
    <scope>NUCLEOTIDE SEQUENCE [LARGE SCALE GENOMIC DNA]</scope>
    <source>
        <strain evidence="2">DSM 2475 / Hrk 5</strain>
        <plasmid evidence="2">pTPEN01</plasmid>
    </source>
</reference>
<organism evidence="1 2">
    <name type="scientific">Thermofilum pendens (strain DSM 2475 / Hrk 5)</name>
    <dbReference type="NCBI Taxonomy" id="368408"/>
    <lineage>
        <taxon>Archaea</taxon>
        <taxon>Thermoproteota</taxon>
        <taxon>Thermoprotei</taxon>
        <taxon>Thermofilales</taxon>
        <taxon>Thermofilaceae</taxon>
        <taxon>Thermofilum</taxon>
    </lineage>
</organism>
<accession>A1S1D5</accession>
<dbReference type="AlphaFoldDB" id="A1S1D5"/>
<name>A1S1D5_THEPD</name>
<protein>
    <submittedName>
        <fullName evidence="1">Uncharacterized protein</fullName>
    </submittedName>
</protein>
<dbReference type="EMBL" id="CP000506">
    <property type="protein sequence ID" value="ABL79265.1"/>
    <property type="molecule type" value="Genomic_DNA"/>
</dbReference>
<gene>
    <name evidence="1" type="ordered locus">Tpen_1870</name>
</gene>
<geneLocation type="plasmid" evidence="1 2">
    <name>pTPEN01</name>
</geneLocation>
<proteinExistence type="predicted"/>
<dbReference type="OrthoDB" id="89838at2157"/>
<dbReference type="HOGENOM" id="CLU_202940_0_0_2"/>
<dbReference type="GeneID" id="58787011"/>
<keyword evidence="1" id="KW-0614">Plasmid</keyword>
<dbReference type="Proteomes" id="UP000000641">
    <property type="component" value="Plasmid pTPEN01"/>
</dbReference>
<sequence>MEGFRRELKERALRALREGVKGVDLERALREFEETRSEVWRELEKKYRERGLI</sequence>
<dbReference type="RefSeq" id="WP_011751390.1">
    <property type="nucleotide sequence ID" value="NC_008696.1"/>
</dbReference>